<keyword evidence="2" id="KW-0964">Secreted</keyword>
<dbReference type="InterPro" id="IPR005795">
    <property type="entry name" value="LolPI"/>
</dbReference>
<name>A0A803NDI0_CHEQI</name>
<reference evidence="7" key="2">
    <citation type="submission" date="2021-03" db="UniProtKB">
        <authorList>
            <consortium name="EnsemblPlants"/>
        </authorList>
    </citation>
    <scope>IDENTIFICATION</scope>
</reference>
<evidence type="ECO:0008006" key="9">
    <source>
        <dbReference type="Google" id="ProtNLM"/>
    </source>
</evidence>
<dbReference type="InterPro" id="IPR007112">
    <property type="entry name" value="Expansin/allergen_DPBB_dom"/>
</dbReference>
<dbReference type="PRINTS" id="PR01225">
    <property type="entry name" value="EXPANSNFAMLY"/>
</dbReference>
<comment type="similarity">
    <text evidence="3">Belongs to the expansin family.</text>
</comment>
<dbReference type="AlphaFoldDB" id="A0A803NDI0"/>
<dbReference type="Pfam" id="PF01357">
    <property type="entry name" value="Expansin_C"/>
    <property type="match status" value="2"/>
</dbReference>
<dbReference type="PROSITE" id="PS50843">
    <property type="entry name" value="EXPANSIN_CBD"/>
    <property type="match status" value="2"/>
</dbReference>
<dbReference type="PANTHER" id="PTHR31692">
    <property type="entry name" value="EXPANSIN-B3"/>
    <property type="match status" value="1"/>
</dbReference>
<evidence type="ECO:0000313" key="8">
    <source>
        <dbReference type="Proteomes" id="UP000596660"/>
    </source>
</evidence>
<dbReference type="GO" id="GO:0005576">
    <property type="term" value="C:extracellular region"/>
    <property type="evidence" value="ECO:0007669"/>
    <property type="project" value="UniProtKB-SubCell"/>
</dbReference>
<dbReference type="GO" id="GO:0009653">
    <property type="term" value="P:anatomical structure morphogenesis"/>
    <property type="evidence" value="ECO:0007669"/>
    <property type="project" value="UniProtKB-ARBA"/>
</dbReference>
<evidence type="ECO:0000256" key="3">
    <source>
        <dbReference type="RuleBase" id="RU003460"/>
    </source>
</evidence>
<dbReference type="SMART" id="SM00837">
    <property type="entry name" value="DPBB_1"/>
    <property type="match status" value="2"/>
</dbReference>
<evidence type="ECO:0000256" key="1">
    <source>
        <dbReference type="ARBA" id="ARBA00004613"/>
    </source>
</evidence>
<keyword evidence="8" id="KW-1185">Reference proteome</keyword>
<dbReference type="Gene3D" id="2.40.40.10">
    <property type="entry name" value="RlpA-like domain"/>
    <property type="match status" value="2"/>
</dbReference>
<dbReference type="InterPro" id="IPR036749">
    <property type="entry name" value="Expansin_CBD_sf"/>
</dbReference>
<evidence type="ECO:0000313" key="7">
    <source>
        <dbReference type="EnsemblPlants" id="AUR62044177-RA:cds"/>
    </source>
</evidence>
<sequence length="483" mass="52554">MLKNTIFIKKKMANLSWLILFLFVSYVSGCDQCVLSKASVITRASTLSSGACGYGSLALNFNGGHVAAGIPSLYKDGAGCGACFQIRCKNSGMCSKAGTKVIMTDVNKSNNSSDFVLSSRALRAMALHGKDQQILKLGVVDVEYKRIPCDYKGQNLAIRVEETSKNPGYLAINILYQGGQTEIVAIDIARVGSTNWSFMNRKYGAIWETTKYPGPGPLQFRFVVTSGFDGKNVWAQNVLPANWKAGVTYDSKVQIDDIALQAGACGYGSLALNLNRGFLAAGVSKLYNDGAGCGACFQIRCKDNYLCSKAGTKVILTDLNTNNKNDFVLSNRAFKAMANPGKDLDVEKLGITDVEYKRIPCDYIGQNLAIRVDESSHNPGYLAIKILYQGGQTEIVAIDVAQVGSPNWTFMSRNHGIVWDTSKAPNGPLQFRFVVTSGYDGKNIWAKNVLPADWKPGVIYDTKVQITDIAQEACSPCDDTQWK</sequence>
<feature type="signal peptide" evidence="4">
    <location>
        <begin position="1"/>
        <end position="29"/>
    </location>
</feature>
<feature type="domain" description="Expansin-like EG45" evidence="5">
    <location>
        <begin position="262"/>
        <end position="366"/>
    </location>
</feature>
<dbReference type="Pfam" id="PF03330">
    <property type="entry name" value="DPBB_1"/>
    <property type="match status" value="2"/>
</dbReference>
<evidence type="ECO:0000256" key="2">
    <source>
        <dbReference type="ARBA" id="ARBA00022525"/>
    </source>
</evidence>
<dbReference type="SUPFAM" id="SSF50685">
    <property type="entry name" value="Barwin-like endoglucanases"/>
    <property type="match status" value="2"/>
</dbReference>
<dbReference type="GO" id="GO:0009506">
    <property type="term" value="C:plasmodesma"/>
    <property type="evidence" value="ECO:0007669"/>
    <property type="project" value="TreeGrafter"/>
</dbReference>
<keyword evidence="4" id="KW-0732">Signal</keyword>
<feature type="domain" description="Expansin-like EG45" evidence="5">
    <location>
        <begin position="49"/>
        <end position="154"/>
    </location>
</feature>
<accession>A0A803NDI0</accession>
<dbReference type="Gramene" id="AUR62044177-RA">
    <property type="protein sequence ID" value="AUR62044177-RA:cds"/>
    <property type="gene ID" value="AUR62044177"/>
</dbReference>
<evidence type="ECO:0000259" key="6">
    <source>
        <dbReference type="PROSITE" id="PS50843"/>
    </source>
</evidence>
<dbReference type="OMA" id="ENCHPCG"/>
<dbReference type="PRINTS" id="PR00829">
    <property type="entry name" value="LOLP1ALLERGN"/>
</dbReference>
<dbReference type="Proteomes" id="UP000596660">
    <property type="component" value="Unplaced"/>
</dbReference>
<dbReference type="InterPro" id="IPR007117">
    <property type="entry name" value="Expansin_CBD"/>
</dbReference>
<dbReference type="InterPro" id="IPR009009">
    <property type="entry name" value="RlpA-like_DPBB"/>
</dbReference>
<comment type="subcellular location">
    <subcellularLocation>
        <location evidence="1">Secreted</location>
    </subcellularLocation>
</comment>
<reference evidence="7" key="1">
    <citation type="journal article" date="2017" name="Nature">
        <title>The genome of Chenopodium quinoa.</title>
        <authorList>
            <person name="Jarvis D.E."/>
            <person name="Ho Y.S."/>
            <person name="Lightfoot D.J."/>
            <person name="Schmoeckel S.M."/>
            <person name="Li B."/>
            <person name="Borm T.J.A."/>
            <person name="Ohyanagi H."/>
            <person name="Mineta K."/>
            <person name="Michell C.T."/>
            <person name="Saber N."/>
            <person name="Kharbatia N.M."/>
            <person name="Rupper R.R."/>
            <person name="Sharp A.R."/>
            <person name="Dally N."/>
            <person name="Boughton B.A."/>
            <person name="Woo Y.H."/>
            <person name="Gao G."/>
            <person name="Schijlen E.G.W.M."/>
            <person name="Guo X."/>
            <person name="Momin A.A."/>
            <person name="Negrao S."/>
            <person name="Al-Babili S."/>
            <person name="Gehring C."/>
            <person name="Roessner U."/>
            <person name="Jung C."/>
            <person name="Murphy K."/>
            <person name="Arold S.T."/>
            <person name="Gojobori T."/>
            <person name="van der Linden C.G."/>
            <person name="van Loo E.N."/>
            <person name="Jellen E.N."/>
            <person name="Maughan P.J."/>
            <person name="Tester M."/>
        </authorList>
    </citation>
    <scope>NUCLEOTIDE SEQUENCE [LARGE SCALE GENOMIC DNA]</scope>
    <source>
        <strain evidence="7">cv. PI 614886</strain>
    </source>
</reference>
<feature type="domain" description="Expansin-like CBD" evidence="6">
    <location>
        <begin position="168"/>
        <end position="251"/>
    </location>
</feature>
<dbReference type="GO" id="GO:0009505">
    <property type="term" value="C:plant-type cell wall"/>
    <property type="evidence" value="ECO:0007669"/>
    <property type="project" value="TreeGrafter"/>
</dbReference>
<dbReference type="PANTHER" id="PTHR31692:SF4">
    <property type="entry name" value="EXPANSIN-LIKE A1-RELATED"/>
    <property type="match status" value="1"/>
</dbReference>
<protein>
    <recommendedName>
        <fullName evidence="9">Expansin-like A2</fullName>
    </recommendedName>
</protein>
<dbReference type="CDD" id="cd22276">
    <property type="entry name" value="DPBB_EXLA_N"/>
    <property type="match status" value="1"/>
</dbReference>
<dbReference type="Gene3D" id="2.60.40.760">
    <property type="entry name" value="Expansin, cellulose-binding-like domain"/>
    <property type="match status" value="2"/>
</dbReference>
<proteinExistence type="inferred from homology"/>
<dbReference type="InterPro" id="IPR036908">
    <property type="entry name" value="RlpA-like_sf"/>
</dbReference>
<dbReference type="EnsemblPlants" id="AUR62044177-RA">
    <property type="protein sequence ID" value="AUR62044177-RA:cds"/>
    <property type="gene ID" value="AUR62044177"/>
</dbReference>
<dbReference type="InterPro" id="IPR007118">
    <property type="entry name" value="Expan_Lol_pI"/>
</dbReference>
<evidence type="ECO:0000259" key="5">
    <source>
        <dbReference type="PROSITE" id="PS50842"/>
    </source>
</evidence>
<dbReference type="PROSITE" id="PS50842">
    <property type="entry name" value="EXPANSIN_EG45"/>
    <property type="match status" value="2"/>
</dbReference>
<feature type="chain" id="PRO_5030579813" description="Expansin-like A2" evidence="4">
    <location>
        <begin position="30"/>
        <end position="483"/>
    </location>
</feature>
<organism evidence="7 8">
    <name type="scientific">Chenopodium quinoa</name>
    <name type="common">Quinoa</name>
    <dbReference type="NCBI Taxonomy" id="63459"/>
    <lineage>
        <taxon>Eukaryota</taxon>
        <taxon>Viridiplantae</taxon>
        <taxon>Streptophyta</taxon>
        <taxon>Embryophyta</taxon>
        <taxon>Tracheophyta</taxon>
        <taxon>Spermatophyta</taxon>
        <taxon>Magnoliopsida</taxon>
        <taxon>eudicotyledons</taxon>
        <taxon>Gunneridae</taxon>
        <taxon>Pentapetalae</taxon>
        <taxon>Caryophyllales</taxon>
        <taxon>Chenopodiaceae</taxon>
        <taxon>Chenopodioideae</taxon>
        <taxon>Atripliceae</taxon>
        <taxon>Chenopodium</taxon>
    </lineage>
</organism>
<evidence type="ECO:0000256" key="4">
    <source>
        <dbReference type="SAM" id="SignalP"/>
    </source>
</evidence>
<feature type="domain" description="Expansin-like CBD" evidence="6">
    <location>
        <begin position="380"/>
        <end position="462"/>
    </location>
</feature>
<dbReference type="SUPFAM" id="SSF49590">
    <property type="entry name" value="PHL pollen allergen"/>
    <property type="match status" value="2"/>
</dbReference>